<dbReference type="NCBIfam" id="NF046089">
    <property type="entry name" value="CD3337_EF1877"/>
    <property type="match status" value="1"/>
</dbReference>
<comment type="caution">
    <text evidence="4">The sequence shown here is derived from an EMBL/GenBank/DDBJ whole genome shotgun (WGS) entry which is preliminary data.</text>
</comment>
<protein>
    <recommendedName>
        <fullName evidence="6">TrbL/VirB6 plasmid conjugal transfer protein</fullName>
    </recommendedName>
</protein>
<feature type="compositionally biased region" description="Low complexity" evidence="1">
    <location>
        <begin position="593"/>
        <end position="607"/>
    </location>
</feature>
<accession>A0AAX6BTC2</accession>
<feature type="transmembrane region" description="Helical" evidence="2">
    <location>
        <begin position="433"/>
        <end position="452"/>
    </location>
</feature>
<proteinExistence type="predicted"/>
<feature type="region of interest" description="Disordered" evidence="1">
    <location>
        <begin position="501"/>
        <end position="776"/>
    </location>
</feature>
<feature type="compositionally biased region" description="Basic and acidic residues" evidence="1">
    <location>
        <begin position="515"/>
        <end position="529"/>
    </location>
</feature>
<organism evidence="4 5">
    <name type="scientific">Priestia megaterium</name>
    <name type="common">Bacillus megaterium</name>
    <dbReference type="NCBI Taxonomy" id="1404"/>
    <lineage>
        <taxon>Bacteria</taxon>
        <taxon>Bacillati</taxon>
        <taxon>Bacillota</taxon>
        <taxon>Bacilli</taxon>
        <taxon>Bacillales</taxon>
        <taxon>Bacillaceae</taxon>
        <taxon>Priestia</taxon>
    </lineage>
</organism>
<keyword evidence="2" id="KW-0812">Transmembrane</keyword>
<feature type="transmembrane region" description="Helical" evidence="2">
    <location>
        <begin position="172"/>
        <end position="191"/>
    </location>
</feature>
<feature type="transmembrane region" description="Helical" evidence="2">
    <location>
        <begin position="339"/>
        <end position="363"/>
    </location>
</feature>
<dbReference type="CDD" id="cd06174">
    <property type="entry name" value="MFS"/>
    <property type="match status" value="1"/>
</dbReference>
<sequence length="776" mass="87884">MKNGLHIKIIMLLFTLCLLCPFSSVSAAAPNVMDELMPKSDLPQTNAPLLRYNEVPLENYDIDVYVEDDKDKGWFDSINIFKVDEKVYNNIAAFQQQILSGIWYGYLVVVNFGIFLMEQAFTFDIIDSMLSYITVFISETGGTYGIGQFMSFMMMMVAGWLVYSFAQKKYRATISGLVVAALLSAVFTAYVQNSDQLLGQLNQARNYISGAVLTSSTYSLGDGNEDAIREEMVQDRQEDQATQSYKDTSSVRYGVSRIRNLMHDLLIVKPYLLLEFGTTNYGVIGGGKGDNASPEQIKTGKQKVKVLLSKKPGSDGREKIVKTSAKNSLFAPEHTNKRIVLALLIWVPALVILAMVGYLAIFIQIYGVGFLLTAITGVFVLFLSIFPAFQRFAKQFVMKLLGFLAMCIGLTVLLVLLFSFVNISYKVASENNWAYAQTIIAVLIIVAAIFALQKQLFGYKLYDEKKQQIKQAWREKVDAIKYQDQQRQYARIEPFYLGNNVHSRSLSSQPGTTDARAKEHMEKAMERQSNKPTLRRNKPIDSNGNVIEDTSKRNVMPFKRRQEKEGKRNLSSENGVIPNPHKKAKENDPNYNQSVSDQMSKQQQQNQVNAPLKAQPKSPEQQAAMKNNPSASGNQNEQVMKKMRQQENQNQAPLKAQPQQESNSSQSSKVIEQMRRQEARSESQQAPIHTSRRLVPANGEISTKQFNQEQAPLKAQPRPPQTEKTNQQFHKQMRQQQVQQEIQQSKEQASAANESNRGHIDRSKEIEQMRRQSRQD</sequence>
<gene>
    <name evidence="4" type="ORF">ShirakiTB12_54440</name>
</gene>
<feature type="chain" id="PRO_5043746865" description="TrbL/VirB6 plasmid conjugal transfer protein" evidence="3">
    <location>
        <begin position="28"/>
        <end position="776"/>
    </location>
</feature>
<dbReference type="Proteomes" id="UP001165240">
    <property type="component" value="Unassembled WGS sequence"/>
</dbReference>
<feature type="signal peptide" evidence="3">
    <location>
        <begin position="1"/>
        <end position="27"/>
    </location>
</feature>
<dbReference type="EMBL" id="BSYK01000005">
    <property type="protein sequence ID" value="GMG76975.1"/>
    <property type="molecule type" value="Genomic_DNA"/>
</dbReference>
<evidence type="ECO:0000256" key="1">
    <source>
        <dbReference type="SAM" id="MobiDB-lite"/>
    </source>
</evidence>
<feature type="transmembrane region" description="Helical" evidence="2">
    <location>
        <begin position="103"/>
        <end position="123"/>
    </location>
</feature>
<feature type="compositionally biased region" description="Polar residues" evidence="1">
    <location>
        <begin position="700"/>
        <end position="710"/>
    </location>
</feature>
<keyword evidence="2" id="KW-0472">Membrane</keyword>
<evidence type="ECO:0000256" key="2">
    <source>
        <dbReference type="SAM" id="Phobius"/>
    </source>
</evidence>
<keyword evidence="3" id="KW-0732">Signal</keyword>
<feature type="compositionally biased region" description="Basic and acidic residues" evidence="1">
    <location>
        <begin position="672"/>
        <end position="681"/>
    </location>
</feature>
<evidence type="ECO:0008006" key="6">
    <source>
        <dbReference type="Google" id="ProtNLM"/>
    </source>
</evidence>
<name>A0AAX6BTC2_PRIMG</name>
<feature type="compositionally biased region" description="Low complexity" evidence="1">
    <location>
        <begin position="657"/>
        <end position="668"/>
    </location>
</feature>
<feature type="transmembrane region" description="Helical" evidence="2">
    <location>
        <begin position="401"/>
        <end position="421"/>
    </location>
</feature>
<reference evidence="4" key="1">
    <citation type="journal article" date="2024" name="Appl Microbiol">
        <title>Effect of kuratsuki Bacillus and Priestia on Taste of Sake.</title>
        <authorList>
            <person name="Kobayashi K."/>
            <person name="Nishida H."/>
        </authorList>
    </citation>
    <scope>NUCLEOTIDE SEQUENCE</scope>
    <source>
        <strain evidence="4">B-12</strain>
    </source>
</reference>
<feature type="transmembrane region" description="Helical" evidence="2">
    <location>
        <begin position="369"/>
        <end position="389"/>
    </location>
</feature>
<dbReference type="RefSeq" id="WP_310876697.1">
    <property type="nucleotide sequence ID" value="NZ_BSYK01000005.1"/>
</dbReference>
<dbReference type="InterPro" id="IPR058112">
    <property type="entry name" value="CD3337_EF1877-like"/>
</dbReference>
<feature type="compositionally biased region" description="Low complexity" evidence="1">
    <location>
        <begin position="727"/>
        <end position="743"/>
    </location>
</feature>
<feature type="compositionally biased region" description="Polar residues" evidence="1">
    <location>
        <begin position="618"/>
        <end position="638"/>
    </location>
</feature>
<evidence type="ECO:0000313" key="5">
    <source>
        <dbReference type="Proteomes" id="UP001165240"/>
    </source>
</evidence>
<feature type="compositionally biased region" description="Basic and acidic residues" evidence="1">
    <location>
        <begin position="560"/>
        <end position="570"/>
    </location>
</feature>
<evidence type="ECO:0000256" key="3">
    <source>
        <dbReference type="SAM" id="SignalP"/>
    </source>
</evidence>
<feature type="compositionally biased region" description="Polar residues" evidence="1">
    <location>
        <begin position="745"/>
        <end position="755"/>
    </location>
</feature>
<feature type="compositionally biased region" description="Basic and acidic residues" evidence="1">
    <location>
        <begin position="756"/>
        <end position="776"/>
    </location>
</feature>
<dbReference type="AlphaFoldDB" id="A0AAX6BTC2"/>
<feature type="transmembrane region" description="Helical" evidence="2">
    <location>
        <begin position="144"/>
        <end position="166"/>
    </location>
</feature>
<evidence type="ECO:0000313" key="4">
    <source>
        <dbReference type="EMBL" id="GMG76975.1"/>
    </source>
</evidence>
<feature type="compositionally biased region" description="Polar residues" evidence="1">
    <location>
        <begin position="501"/>
        <end position="512"/>
    </location>
</feature>
<keyword evidence="2" id="KW-1133">Transmembrane helix</keyword>